<reference evidence="3" key="1">
    <citation type="submission" date="2017-02" db="UniProtKB">
        <authorList>
            <consortium name="WormBaseParasite"/>
        </authorList>
    </citation>
    <scope>IDENTIFICATION</scope>
</reference>
<evidence type="ECO:0000313" key="1">
    <source>
        <dbReference type="EMBL" id="VDO55653.1"/>
    </source>
</evidence>
<reference evidence="1 2" key="2">
    <citation type="submission" date="2018-11" db="EMBL/GenBank/DDBJ databases">
        <authorList>
            <consortium name="Pathogen Informatics"/>
        </authorList>
    </citation>
    <scope>NUCLEOTIDE SEQUENCE [LARGE SCALE GENOMIC DNA]</scope>
    <source>
        <strain evidence="1 2">MHpl1</strain>
    </source>
</reference>
<dbReference type="AlphaFoldDB" id="A0A0N4WU69"/>
<evidence type="ECO:0000313" key="3">
    <source>
        <dbReference type="WBParaSite" id="HPLM_0001517901-mRNA-1"/>
    </source>
</evidence>
<protein>
    <submittedName>
        <fullName evidence="3">Molydop_binding domain-containing protein</fullName>
    </submittedName>
</protein>
<accession>A0A0N4WU69</accession>
<sequence>MGRKSGQYQVAKLSLKFARARKEGEEMFEFEDLPRKYITKMSNGIRMTIKASDVPSIWIEWIRWKSAE</sequence>
<proteinExistence type="predicted"/>
<dbReference type="Proteomes" id="UP000268014">
    <property type="component" value="Unassembled WGS sequence"/>
</dbReference>
<evidence type="ECO:0000313" key="2">
    <source>
        <dbReference type="Proteomes" id="UP000268014"/>
    </source>
</evidence>
<dbReference type="WBParaSite" id="HPLM_0001517901-mRNA-1">
    <property type="protein sequence ID" value="HPLM_0001517901-mRNA-1"/>
    <property type="gene ID" value="HPLM_0001517901"/>
</dbReference>
<gene>
    <name evidence="1" type="ORF">HPLM_LOCUS15171</name>
</gene>
<dbReference type="EMBL" id="UZAF01018866">
    <property type="protein sequence ID" value="VDO55653.1"/>
    <property type="molecule type" value="Genomic_DNA"/>
</dbReference>
<keyword evidence="2" id="KW-1185">Reference proteome</keyword>
<organism evidence="3">
    <name type="scientific">Haemonchus placei</name>
    <name type="common">Barber's pole worm</name>
    <dbReference type="NCBI Taxonomy" id="6290"/>
    <lineage>
        <taxon>Eukaryota</taxon>
        <taxon>Metazoa</taxon>
        <taxon>Ecdysozoa</taxon>
        <taxon>Nematoda</taxon>
        <taxon>Chromadorea</taxon>
        <taxon>Rhabditida</taxon>
        <taxon>Rhabditina</taxon>
        <taxon>Rhabditomorpha</taxon>
        <taxon>Strongyloidea</taxon>
        <taxon>Trichostrongylidae</taxon>
        <taxon>Haemonchus</taxon>
    </lineage>
</organism>
<name>A0A0N4WU69_HAEPC</name>